<dbReference type="Gene3D" id="3.20.190.10">
    <property type="entry name" value="MutM-like, N-terminal"/>
    <property type="match status" value="1"/>
</dbReference>
<dbReference type="SMART" id="SM00898">
    <property type="entry name" value="Fapy_DNA_glyco"/>
    <property type="match status" value="1"/>
</dbReference>
<dbReference type="GO" id="GO:0034039">
    <property type="term" value="F:8-oxo-7,8-dihydroguanine DNA N-glycosylase activity"/>
    <property type="evidence" value="ECO:0007669"/>
    <property type="project" value="TreeGrafter"/>
</dbReference>
<dbReference type="AlphaFoldDB" id="B5EEU2"/>
<keyword evidence="3" id="KW-0227">DNA damage</keyword>
<protein>
    <submittedName>
        <fullName evidence="11">Formamidopyrimidine-DNA glycosylase</fullName>
    </submittedName>
</protein>
<dbReference type="InterPro" id="IPR035937">
    <property type="entry name" value="FPG_N"/>
</dbReference>
<dbReference type="SUPFAM" id="SSF81624">
    <property type="entry name" value="N-terminal domain of MutM-like DNA repair proteins"/>
    <property type="match status" value="1"/>
</dbReference>
<dbReference type="SUPFAM" id="SSF46946">
    <property type="entry name" value="S13-like H2TH domain"/>
    <property type="match status" value="1"/>
</dbReference>
<evidence type="ECO:0000256" key="1">
    <source>
        <dbReference type="ARBA" id="ARBA00001668"/>
    </source>
</evidence>
<evidence type="ECO:0000256" key="8">
    <source>
        <dbReference type="ARBA" id="ARBA00023268"/>
    </source>
</evidence>
<reference evidence="11 12" key="2">
    <citation type="journal article" date="2010" name="BMC Genomics">
        <title>The genome of Geobacter bemidjiensis, exemplar for the subsurface clade of Geobacter species that predominate in Fe(III)-reducing subsurface environments.</title>
        <authorList>
            <person name="Aklujkar M."/>
            <person name="Young N.D."/>
            <person name="Holmes D."/>
            <person name="Chavan M."/>
            <person name="Risso C."/>
            <person name="Kiss H.E."/>
            <person name="Han C.S."/>
            <person name="Land M.L."/>
            <person name="Lovley D.R."/>
        </authorList>
    </citation>
    <scope>NUCLEOTIDE SEQUENCE [LARGE SCALE GENOMIC DNA]</scope>
    <source>
        <strain evidence="12">ATCC BAA-1014 / DSM 16622 / JCM 12645 / Bem</strain>
    </source>
</reference>
<keyword evidence="12" id="KW-1185">Reference proteome</keyword>
<proteinExistence type="inferred from homology"/>
<dbReference type="PROSITE" id="PS51068">
    <property type="entry name" value="FPG_CAT"/>
    <property type="match status" value="1"/>
</dbReference>
<dbReference type="PANTHER" id="PTHR22993:SF9">
    <property type="entry name" value="FORMAMIDOPYRIMIDINE-DNA GLYCOSYLASE"/>
    <property type="match status" value="1"/>
</dbReference>
<dbReference type="GO" id="GO:0008270">
    <property type="term" value="F:zinc ion binding"/>
    <property type="evidence" value="ECO:0007669"/>
    <property type="project" value="InterPro"/>
</dbReference>
<sequence length="261" mass="28349">MPELPDLTIYAENLARKLTGKKIATVSFHDRGRLNVAPDELSAALIGAKVTAVRRTGKQVSFQADNGAMLRVHLMLTGGFVLTSTEHLDRLEAPVVTVTFNDGSALAVSDPKGWATLTLNPQPEREAPDALELSADQLQQLCAKQPKALIKALLLDQALIGGIGNAYADEILWEARISPKSVAGKLPPEAVSALARAIPAVLKDAISELRKRHPDMVAGEYREFLKVHRPGLKQSPTGAPVIKENISSKQTYYTDEQQLYK</sequence>
<dbReference type="InterPro" id="IPR015886">
    <property type="entry name" value="H2TH_FPG"/>
</dbReference>
<dbReference type="eggNOG" id="COG0266">
    <property type="taxonomic scope" value="Bacteria"/>
</dbReference>
<keyword evidence="7" id="KW-0456">Lyase</keyword>
<evidence type="ECO:0000256" key="7">
    <source>
        <dbReference type="ARBA" id="ARBA00023239"/>
    </source>
</evidence>
<dbReference type="STRING" id="404380.Gbem_0815"/>
<keyword evidence="4" id="KW-0378">Hydrolase</keyword>
<feature type="domain" description="Formamidopyrimidine-DNA glycosylase catalytic" evidence="10">
    <location>
        <begin position="2"/>
        <end position="115"/>
    </location>
</feature>
<evidence type="ECO:0000256" key="6">
    <source>
        <dbReference type="ARBA" id="ARBA00023204"/>
    </source>
</evidence>
<evidence type="ECO:0000256" key="9">
    <source>
        <dbReference type="ARBA" id="ARBA00023295"/>
    </source>
</evidence>
<keyword evidence="6" id="KW-0234">DNA repair</keyword>
<dbReference type="GO" id="GO:0003906">
    <property type="term" value="F:DNA-(apurinic or apyrimidinic site) endonuclease activity"/>
    <property type="evidence" value="ECO:0007669"/>
    <property type="project" value="InterPro"/>
</dbReference>
<comment type="similarity">
    <text evidence="2">Belongs to the FPG family.</text>
</comment>
<evidence type="ECO:0000259" key="10">
    <source>
        <dbReference type="PROSITE" id="PS51068"/>
    </source>
</evidence>
<dbReference type="KEGG" id="gbm:Gbem_0815"/>
<dbReference type="GO" id="GO:0016829">
    <property type="term" value="F:lyase activity"/>
    <property type="evidence" value="ECO:0007669"/>
    <property type="project" value="UniProtKB-KW"/>
</dbReference>
<dbReference type="GO" id="GO:0006284">
    <property type="term" value="P:base-excision repair"/>
    <property type="evidence" value="ECO:0007669"/>
    <property type="project" value="InterPro"/>
</dbReference>
<keyword evidence="9" id="KW-0326">Glycosidase</keyword>
<dbReference type="SMART" id="SM01232">
    <property type="entry name" value="H2TH"/>
    <property type="match status" value="1"/>
</dbReference>
<accession>B5EEU2</accession>
<evidence type="ECO:0000256" key="3">
    <source>
        <dbReference type="ARBA" id="ARBA00022763"/>
    </source>
</evidence>
<evidence type="ECO:0000256" key="5">
    <source>
        <dbReference type="ARBA" id="ARBA00023125"/>
    </source>
</evidence>
<dbReference type="PANTHER" id="PTHR22993">
    <property type="entry name" value="FORMAMIDOPYRIMIDINE-DNA GLYCOSYLASE"/>
    <property type="match status" value="1"/>
</dbReference>
<gene>
    <name evidence="11" type="primary">mutM-2</name>
    <name evidence="11" type="ordered locus">Gbem_0815</name>
</gene>
<dbReference type="InterPro" id="IPR012319">
    <property type="entry name" value="FPG_cat"/>
</dbReference>
<dbReference type="EMBL" id="CP001124">
    <property type="protein sequence ID" value="ACH37838.1"/>
    <property type="molecule type" value="Genomic_DNA"/>
</dbReference>
<dbReference type="Proteomes" id="UP000008825">
    <property type="component" value="Chromosome"/>
</dbReference>
<comment type="catalytic activity">
    <reaction evidence="1">
        <text>Hydrolysis of DNA containing ring-opened 7-methylguanine residues, releasing 2,6-diamino-4-hydroxy-5-(N-methyl)formamidopyrimidine.</text>
        <dbReference type="EC" id="3.2.2.23"/>
    </reaction>
</comment>
<dbReference type="CDD" id="cd08973">
    <property type="entry name" value="BaFpgNei_N_1"/>
    <property type="match status" value="1"/>
</dbReference>
<dbReference type="GO" id="GO:0003684">
    <property type="term" value="F:damaged DNA binding"/>
    <property type="evidence" value="ECO:0007669"/>
    <property type="project" value="InterPro"/>
</dbReference>
<dbReference type="HOGENOM" id="CLU_038423_1_2_7"/>
<evidence type="ECO:0000256" key="4">
    <source>
        <dbReference type="ARBA" id="ARBA00022801"/>
    </source>
</evidence>
<name>B5EEU2_CITBB</name>
<organism evidence="11 12">
    <name type="scientific">Citrifermentans bemidjiense (strain ATCC BAA-1014 / DSM 16622 / JCM 12645 / Bem)</name>
    <name type="common">Geobacter bemidjiensis</name>
    <dbReference type="NCBI Taxonomy" id="404380"/>
    <lineage>
        <taxon>Bacteria</taxon>
        <taxon>Pseudomonadati</taxon>
        <taxon>Thermodesulfobacteriota</taxon>
        <taxon>Desulfuromonadia</taxon>
        <taxon>Geobacterales</taxon>
        <taxon>Geobacteraceae</taxon>
        <taxon>Citrifermentans</taxon>
    </lineage>
</organism>
<keyword evidence="5" id="KW-0238">DNA-binding</keyword>
<dbReference type="Pfam" id="PF06831">
    <property type="entry name" value="H2TH"/>
    <property type="match status" value="1"/>
</dbReference>
<dbReference type="Gene3D" id="1.10.8.50">
    <property type="match status" value="1"/>
</dbReference>
<evidence type="ECO:0000256" key="2">
    <source>
        <dbReference type="ARBA" id="ARBA00009409"/>
    </source>
</evidence>
<dbReference type="Pfam" id="PF01149">
    <property type="entry name" value="Fapy_DNA_glyco"/>
    <property type="match status" value="1"/>
</dbReference>
<dbReference type="OrthoDB" id="9800855at2"/>
<keyword evidence="8" id="KW-0511">Multifunctional enzyme</keyword>
<dbReference type="RefSeq" id="WP_012529249.1">
    <property type="nucleotide sequence ID" value="NC_011146.1"/>
</dbReference>
<dbReference type="InterPro" id="IPR010979">
    <property type="entry name" value="Ribosomal_uS13-like_H2TH"/>
</dbReference>
<evidence type="ECO:0000313" key="12">
    <source>
        <dbReference type="Proteomes" id="UP000008825"/>
    </source>
</evidence>
<reference evidence="11 12" key="1">
    <citation type="submission" date="2008-07" db="EMBL/GenBank/DDBJ databases">
        <title>Complete sequence of Geobacter bemidjiensis BEM.</title>
        <authorList>
            <consortium name="US DOE Joint Genome Institute"/>
            <person name="Lucas S."/>
            <person name="Copeland A."/>
            <person name="Lapidus A."/>
            <person name="Glavina del Rio T."/>
            <person name="Dalin E."/>
            <person name="Tice H."/>
            <person name="Bruce D."/>
            <person name="Goodwin L."/>
            <person name="Pitluck S."/>
            <person name="Kiss H."/>
            <person name="Brettin T."/>
            <person name="Detter J.C."/>
            <person name="Han C."/>
            <person name="Kuske C.R."/>
            <person name="Schmutz J."/>
            <person name="Larimer F."/>
            <person name="Land M."/>
            <person name="Hauser L."/>
            <person name="Kyrpides N."/>
            <person name="Lykidis A."/>
            <person name="Lovley D."/>
            <person name="Richardson P."/>
        </authorList>
    </citation>
    <scope>NUCLEOTIDE SEQUENCE [LARGE SCALE GENOMIC DNA]</scope>
    <source>
        <strain evidence="12">ATCC BAA-1014 / DSM 16622 / JCM 12645 / Bem</strain>
    </source>
</reference>
<evidence type="ECO:0000313" key="11">
    <source>
        <dbReference type="EMBL" id="ACH37838.1"/>
    </source>
</evidence>